<accession>A0ABX0BID6</accession>
<feature type="region of interest" description="Disordered" evidence="1">
    <location>
        <begin position="1"/>
        <end position="24"/>
    </location>
</feature>
<gene>
    <name evidence="2" type="ORF">G3I59_06170</name>
</gene>
<organism evidence="2 3">
    <name type="scientific">Amycolatopsis rubida</name>
    <dbReference type="NCBI Taxonomy" id="112413"/>
    <lineage>
        <taxon>Bacteria</taxon>
        <taxon>Bacillati</taxon>
        <taxon>Actinomycetota</taxon>
        <taxon>Actinomycetes</taxon>
        <taxon>Pseudonocardiales</taxon>
        <taxon>Pseudonocardiaceae</taxon>
        <taxon>Amycolatopsis</taxon>
    </lineage>
</organism>
<evidence type="ECO:0000313" key="3">
    <source>
        <dbReference type="Proteomes" id="UP000470404"/>
    </source>
</evidence>
<feature type="region of interest" description="Disordered" evidence="1">
    <location>
        <begin position="214"/>
        <end position="252"/>
    </location>
</feature>
<evidence type="ECO:0000313" key="2">
    <source>
        <dbReference type="EMBL" id="NEC55192.1"/>
    </source>
</evidence>
<sequence>MPGSHPPRPITAPSSPHPHPADQPRLIRRWPDERWGSLGFGRCGSHARLHDGLFGGYFAAALATCTVGNRFTSYLTAAAVVIRIADNRFIRYFAAVACATDTGDIRYFTAVASATHIGDNRSTRNLTATACIVCIRSARNLIPARSASNCFTRNLASRLATSGLVTKAASANRLATGNTVANRVGTSSFVSSASTHRVIGNPLDRTVRNRLDPTVRSRRRLSTHRPPGSAWHPHFPPLPGAPSGAPRLACSV</sequence>
<comment type="caution">
    <text evidence="2">The sequence shown here is derived from an EMBL/GenBank/DDBJ whole genome shotgun (WGS) entry which is preliminary data.</text>
</comment>
<keyword evidence="3" id="KW-1185">Reference proteome</keyword>
<dbReference type="Proteomes" id="UP000470404">
    <property type="component" value="Unassembled WGS sequence"/>
</dbReference>
<dbReference type="EMBL" id="JAAGNC010000039">
    <property type="protein sequence ID" value="NEC55192.1"/>
    <property type="molecule type" value="Genomic_DNA"/>
</dbReference>
<dbReference type="RefSeq" id="WP_157904805.1">
    <property type="nucleotide sequence ID" value="NZ_JAAGNC010000039.1"/>
</dbReference>
<protein>
    <submittedName>
        <fullName evidence="2">Uncharacterized protein</fullName>
    </submittedName>
</protein>
<evidence type="ECO:0000256" key="1">
    <source>
        <dbReference type="SAM" id="MobiDB-lite"/>
    </source>
</evidence>
<reference evidence="2 3" key="1">
    <citation type="submission" date="2020-01" db="EMBL/GenBank/DDBJ databases">
        <title>Insect and environment-associated Actinomycetes.</title>
        <authorList>
            <person name="Currrie C."/>
            <person name="Chevrette M."/>
            <person name="Carlson C."/>
            <person name="Stubbendieck R."/>
            <person name="Wendt-Pienkowski E."/>
        </authorList>
    </citation>
    <scope>NUCLEOTIDE SEQUENCE [LARGE SCALE GENOMIC DNA]</scope>
    <source>
        <strain evidence="2 3">SID8386</strain>
    </source>
</reference>
<proteinExistence type="predicted"/>
<feature type="compositionally biased region" description="Pro residues" evidence="1">
    <location>
        <begin position="1"/>
        <end position="18"/>
    </location>
</feature>
<name>A0ABX0BID6_9PSEU</name>